<dbReference type="Pfam" id="PF18153">
    <property type="entry name" value="Cap15_CD_rec"/>
    <property type="match status" value="1"/>
</dbReference>
<keyword evidence="1" id="KW-0472">Membrane</keyword>
<sequence>MHVYSSSDSRTSALGMIAVCAVLMAIGLNAAFQALSIGPAWLFSPPTVAAAFGLLYRVLDTVGWRWSWLHRLGLIQVPAVEGVYEGTLVSSYRMTTMPVRVCIDQTWTRIAIRFDVLEPMSSSSYSVAAGLSSDGHRRARLTYTYRNQTRPGVAESDMNDHDGTAELVLDLETSALVGRYYNFRGRQGTLTLTRTSP</sequence>
<dbReference type="EMBL" id="VDFY01000188">
    <property type="protein sequence ID" value="TNH26247.1"/>
    <property type="molecule type" value="Genomic_DNA"/>
</dbReference>
<comment type="caution">
    <text evidence="3">The sequence shown here is derived from an EMBL/GenBank/DDBJ whole genome shotgun (WGS) entry which is preliminary data.</text>
</comment>
<proteinExistence type="predicted"/>
<dbReference type="InterPro" id="IPR041208">
    <property type="entry name" value="Cap15"/>
</dbReference>
<accession>A0A5C4QM69</accession>
<keyword evidence="1" id="KW-1133">Transmembrane helix</keyword>
<name>A0A5C4QM69_9ACTN</name>
<feature type="transmembrane region" description="Helical" evidence="1">
    <location>
        <begin position="38"/>
        <end position="59"/>
    </location>
</feature>
<feature type="transmembrane region" description="Helical" evidence="1">
    <location>
        <begin position="12"/>
        <end position="32"/>
    </location>
</feature>
<dbReference type="OrthoDB" id="5190382at2"/>
<gene>
    <name evidence="3" type="ORF">FHG89_21245</name>
</gene>
<evidence type="ECO:0000313" key="4">
    <source>
        <dbReference type="Proteomes" id="UP000306145"/>
    </source>
</evidence>
<feature type="domain" description="CD-NTase-associated protein 15" evidence="2">
    <location>
        <begin position="76"/>
        <end position="194"/>
    </location>
</feature>
<dbReference type="AlphaFoldDB" id="A0A5C4QM69"/>
<dbReference type="Proteomes" id="UP000306145">
    <property type="component" value="Unassembled WGS sequence"/>
</dbReference>
<keyword evidence="4" id="KW-1185">Reference proteome</keyword>
<evidence type="ECO:0000313" key="3">
    <source>
        <dbReference type="EMBL" id="TNH26247.1"/>
    </source>
</evidence>
<reference evidence="3 4" key="1">
    <citation type="submission" date="2019-06" db="EMBL/GenBank/DDBJ databases">
        <title>Micromonospora ordensis sp. nov., isolated from deep marine sediment.</title>
        <authorList>
            <person name="Veyisoglu A."/>
            <person name="Carro L."/>
            <person name="Klenk H.-P."/>
            <person name="Sahin N."/>
        </authorList>
    </citation>
    <scope>NUCLEOTIDE SEQUENCE [LARGE SCALE GENOMIC DNA]</scope>
    <source>
        <strain evidence="3 4">S2509</strain>
    </source>
</reference>
<organism evidence="3 4">
    <name type="scientific">Micromonospora orduensis</name>
    <dbReference type="NCBI Taxonomy" id="1420891"/>
    <lineage>
        <taxon>Bacteria</taxon>
        <taxon>Bacillati</taxon>
        <taxon>Actinomycetota</taxon>
        <taxon>Actinomycetes</taxon>
        <taxon>Micromonosporales</taxon>
        <taxon>Micromonosporaceae</taxon>
        <taxon>Micromonospora</taxon>
    </lineage>
</organism>
<keyword evidence="1" id="KW-0812">Transmembrane</keyword>
<dbReference type="RefSeq" id="WP_139586164.1">
    <property type="nucleotide sequence ID" value="NZ_VDFY01000188.1"/>
</dbReference>
<evidence type="ECO:0000256" key="1">
    <source>
        <dbReference type="SAM" id="Phobius"/>
    </source>
</evidence>
<protein>
    <recommendedName>
        <fullName evidence="2">CD-NTase-associated protein 15 domain-containing protein</fullName>
    </recommendedName>
</protein>
<evidence type="ECO:0000259" key="2">
    <source>
        <dbReference type="Pfam" id="PF18153"/>
    </source>
</evidence>